<dbReference type="InterPro" id="IPR001309">
    <property type="entry name" value="Pept_C14_p20"/>
</dbReference>
<dbReference type="PANTHER" id="PTHR22576">
    <property type="entry name" value="MUCOSA ASSOCIATED LYMPHOID TISSUE LYMPHOMA TRANSLOCATION PROTEIN 1/PARACASPASE"/>
    <property type="match status" value="1"/>
</dbReference>
<feature type="compositionally biased region" description="Pro residues" evidence="1">
    <location>
        <begin position="59"/>
        <end position="73"/>
    </location>
</feature>
<dbReference type="Proteomes" id="UP000048984">
    <property type="component" value="Unassembled WGS sequence"/>
</dbReference>
<feature type="signal peptide" evidence="2">
    <location>
        <begin position="1"/>
        <end position="42"/>
    </location>
</feature>
<reference evidence="4 5" key="2">
    <citation type="submission" date="2015-10" db="EMBL/GenBank/DDBJ databases">
        <title>Draft Genome Sequence of Prosthecomicrobium hirschii ATCC 27832.</title>
        <authorList>
            <person name="Daniel J."/>
            <person name="Givan S.A."/>
            <person name="Brun Y.V."/>
            <person name="Brown P.J."/>
        </authorList>
    </citation>
    <scope>NUCLEOTIDE SEQUENCE [LARGE SCALE GENOMIC DNA]</scope>
    <source>
        <strain evidence="4 5">16</strain>
    </source>
</reference>
<keyword evidence="2" id="KW-0732">Signal</keyword>
<dbReference type="InterPro" id="IPR029030">
    <property type="entry name" value="Caspase-like_dom_sf"/>
</dbReference>
<dbReference type="PANTHER" id="PTHR22576:SF37">
    <property type="entry name" value="MUCOSA-ASSOCIATED LYMPHOID TISSUE LYMPHOMA TRANSLOCATION PROTEIN 1"/>
    <property type="match status" value="1"/>
</dbReference>
<organism evidence="4 5">
    <name type="scientific">Prosthecodimorpha hirschii</name>
    <dbReference type="NCBI Taxonomy" id="665126"/>
    <lineage>
        <taxon>Bacteria</taxon>
        <taxon>Pseudomonadati</taxon>
        <taxon>Pseudomonadota</taxon>
        <taxon>Alphaproteobacteria</taxon>
        <taxon>Hyphomicrobiales</taxon>
        <taxon>Ancalomicrobiaceae</taxon>
        <taxon>Prosthecodimorpha</taxon>
    </lineage>
</organism>
<dbReference type="STRING" id="665126.ABB55_20430"/>
<dbReference type="Gene3D" id="3.40.50.1460">
    <property type="match status" value="1"/>
</dbReference>
<accession>A0A0P6VR45</accession>
<evidence type="ECO:0000313" key="5">
    <source>
        <dbReference type="Proteomes" id="UP000048984"/>
    </source>
</evidence>
<feature type="region of interest" description="Disordered" evidence="1">
    <location>
        <begin position="46"/>
        <end position="76"/>
    </location>
</feature>
<sequence>MIGRSSRFRRFFAVLAAAVLAPTVLAPAVLAAVLALAGPALAATKPKPAPAPAAAATPAPTPAPAPAPAPTPTFGPKEIIERDLATCQRASEPNASRMRTCELMLDNRSATYDQRIKAGEALLSLLPDPAAQLPVIKQMLEIWPDNSDLLWRQYRALLALDRPRETYPILDTLEANEHQKYAARMGRARAQAWAGEFDASVETVRALRSASPAYTFPRNIYAAMTVQGTDVCCGILASVARDPKEIADFIATESDKRPHELVTVFALLTGNTAVIQQERADLEKDLAKDKIPPSIVRAVFDGLQATAENDWPKAVAAIDRFDAELQKVPDLKTELMGRAEDEQFYAAIRLMASLEAGKVLPGAELIISTMEASLTTGDSLGRSLLGYGRTLLKHASGDRAGALAAASTMIRDATGKDPASPDAAIEVYLYELAARVALAAGAPGDAIRWADRALREDPRCAPCYLAKAQALRARGDVGSVITEAGRAARLEETPEAYRLAAEAHRRTAALDPADPIAHLAQATLEIRKAQKLAPADPAVRAELEAIEAAFRAGGAPAAAPAPAPTPAPTPAPVVVAVAPPPPPPAPVSLLPASVAKERRVALVIANGAYTRVPGLENPAKDAKLVADSLKAAGFDLVQTVSDADRSKFLAALTAFEDEADKADWALVYYAGHGIEVDGTNWLVPVDAGLKSDRSIGDEAVSLNRVLDTVQNARLMRIVILDACRDNPFAQSMKRVATRSVGTRGLARQIEPPGGTLVVYAAKGGQTAQDGAGAANSPFATALAKTMSKPVVEVRKLFGLVRDDVLALTANGQEPHVYGTLGGADYYLNRVEK</sequence>
<comment type="caution">
    <text evidence="4">The sequence shown here is derived from an EMBL/GenBank/DDBJ whole genome shotgun (WGS) entry which is preliminary data.</text>
</comment>
<evidence type="ECO:0000259" key="3">
    <source>
        <dbReference type="PROSITE" id="PS50208"/>
    </source>
</evidence>
<feature type="compositionally biased region" description="Low complexity" evidence="1">
    <location>
        <begin position="46"/>
        <end position="58"/>
    </location>
</feature>
<evidence type="ECO:0000256" key="2">
    <source>
        <dbReference type="SAM" id="SignalP"/>
    </source>
</evidence>
<protein>
    <recommendedName>
        <fullName evidence="3">Caspase family p20 domain-containing protein</fullName>
    </recommendedName>
</protein>
<dbReference type="Gene3D" id="1.25.40.10">
    <property type="entry name" value="Tetratricopeptide repeat domain"/>
    <property type="match status" value="1"/>
</dbReference>
<dbReference type="EMBL" id="LJYW01000001">
    <property type="protein sequence ID" value="KPL54288.1"/>
    <property type="molecule type" value="Genomic_DNA"/>
</dbReference>
<dbReference type="InterPro" id="IPR011990">
    <property type="entry name" value="TPR-like_helical_dom_sf"/>
</dbReference>
<feature type="domain" description="Caspase family p20" evidence="3">
    <location>
        <begin position="597"/>
        <end position="727"/>
    </location>
</feature>
<gene>
    <name evidence="4" type="ORF">ABB55_20430</name>
</gene>
<dbReference type="PROSITE" id="PS50208">
    <property type="entry name" value="CASPASE_P20"/>
    <property type="match status" value="1"/>
</dbReference>
<reference evidence="4 5" key="1">
    <citation type="submission" date="2015-09" db="EMBL/GenBank/DDBJ databases">
        <authorList>
            <person name="Jackson K.R."/>
            <person name="Lunt B.L."/>
            <person name="Fisher J.N.B."/>
            <person name="Gardner A.V."/>
            <person name="Bailey M.E."/>
            <person name="Deus L.M."/>
            <person name="Earl A.S."/>
            <person name="Gibby P.D."/>
            <person name="Hartmann K.A."/>
            <person name="Liu J.E."/>
            <person name="Manci A.M."/>
            <person name="Nielsen D.A."/>
            <person name="Solomon M.B."/>
            <person name="Breakwell D.P."/>
            <person name="Burnett S.H."/>
            <person name="Grose J.H."/>
        </authorList>
    </citation>
    <scope>NUCLEOTIDE SEQUENCE [LARGE SCALE GENOMIC DNA]</scope>
    <source>
        <strain evidence="4 5">16</strain>
    </source>
</reference>
<dbReference type="InterPro" id="IPR011600">
    <property type="entry name" value="Pept_C14_caspase"/>
</dbReference>
<evidence type="ECO:0000313" key="4">
    <source>
        <dbReference type="EMBL" id="KPL54288.1"/>
    </source>
</evidence>
<dbReference type="GO" id="GO:0004197">
    <property type="term" value="F:cysteine-type endopeptidase activity"/>
    <property type="evidence" value="ECO:0007669"/>
    <property type="project" value="InterPro"/>
</dbReference>
<dbReference type="InterPro" id="IPR052039">
    <property type="entry name" value="Caspase-related_regulators"/>
</dbReference>
<evidence type="ECO:0000256" key="1">
    <source>
        <dbReference type="SAM" id="MobiDB-lite"/>
    </source>
</evidence>
<feature type="chain" id="PRO_5006131712" description="Caspase family p20 domain-containing protein" evidence="2">
    <location>
        <begin position="43"/>
        <end position="832"/>
    </location>
</feature>
<dbReference type="Pfam" id="PF00656">
    <property type="entry name" value="Peptidase_C14"/>
    <property type="match status" value="1"/>
</dbReference>
<dbReference type="SUPFAM" id="SSF52129">
    <property type="entry name" value="Caspase-like"/>
    <property type="match status" value="1"/>
</dbReference>
<dbReference type="AlphaFoldDB" id="A0A0P6VR45"/>
<name>A0A0P6VR45_9HYPH</name>
<proteinExistence type="predicted"/>
<dbReference type="SUPFAM" id="SSF48452">
    <property type="entry name" value="TPR-like"/>
    <property type="match status" value="1"/>
</dbReference>
<keyword evidence="5" id="KW-1185">Reference proteome</keyword>
<dbReference type="GO" id="GO:0006508">
    <property type="term" value="P:proteolysis"/>
    <property type="evidence" value="ECO:0007669"/>
    <property type="project" value="InterPro"/>
</dbReference>